<dbReference type="STRING" id="1328760.A0A164ZIA2"/>
<dbReference type="Gene3D" id="3.40.50.300">
    <property type="entry name" value="P-loop containing nucleotide triphosphate hydrolases"/>
    <property type="match status" value="1"/>
</dbReference>
<organism evidence="3 4">
    <name type="scientific">Xylona heveae (strain CBS 132557 / TC161)</name>
    <dbReference type="NCBI Taxonomy" id="1328760"/>
    <lineage>
        <taxon>Eukaryota</taxon>
        <taxon>Fungi</taxon>
        <taxon>Dikarya</taxon>
        <taxon>Ascomycota</taxon>
        <taxon>Pezizomycotina</taxon>
        <taxon>Xylonomycetes</taxon>
        <taxon>Xylonales</taxon>
        <taxon>Xylonaceae</taxon>
        <taxon>Xylona</taxon>
    </lineage>
</organism>
<evidence type="ECO:0000313" key="3">
    <source>
        <dbReference type="EMBL" id="KZF19132.1"/>
    </source>
</evidence>
<sequence>MAEAVAVVSGISAFVQIIDFSSTIFIRLKEYKDLVGELPNYLKDVDTQLPLICKTLDRIKMQTERGTLPKETQDIVYSVVNGCRSQIELLLQKIDKVIPISSSKRERMKKASLSLFYDRDIQAHLKTLEQYMRTLTMHVSVGSDAPHTASQPQFTPSKVKMHVPFKRDPDFIGRTEILAEVDRRIKERGQVALAGIGGVGKSQIAIEYCYRFREQFPDSWIFWIYAASATRFEQAYRSIATAAAIPGWDDPKTDIFNLVANWFKDSDRSSKWLLVLDNADDSETFFGSSNGHLVKYIPRNGSLLVTTRDMRVGQKLTDREQAMGVSELSVEETKMLLESKIHDCNIWDDEIATELLEALEYLPLAVTQAAAFISENQMTIAAYLQRIKLAESELQEYLSEELEDSRRDLQGQNSVMRTWKISFEQISRQNPRAAEILSMMAVLDRQGIPGILLQKKRRNYCFR</sequence>
<dbReference type="InParanoid" id="A0A164ZIA2"/>
<dbReference type="RefSeq" id="XP_018184687.1">
    <property type="nucleotide sequence ID" value="XM_018335527.1"/>
</dbReference>
<dbReference type="InterPro" id="IPR027417">
    <property type="entry name" value="P-loop_NTPase"/>
</dbReference>
<dbReference type="EMBL" id="KV407467">
    <property type="protein sequence ID" value="KZF19132.1"/>
    <property type="molecule type" value="Genomic_DNA"/>
</dbReference>
<dbReference type="GeneID" id="28900664"/>
<accession>A0A164ZIA2</accession>
<dbReference type="SUPFAM" id="SSF52540">
    <property type="entry name" value="P-loop containing nucleoside triphosphate hydrolases"/>
    <property type="match status" value="1"/>
</dbReference>
<dbReference type="Pfam" id="PF17107">
    <property type="entry name" value="SesA"/>
    <property type="match status" value="1"/>
</dbReference>
<dbReference type="InterPro" id="IPR031352">
    <property type="entry name" value="SesA"/>
</dbReference>
<evidence type="ECO:0000259" key="2">
    <source>
        <dbReference type="Pfam" id="PF17107"/>
    </source>
</evidence>
<dbReference type="OMA" id="ARIHERC"/>
<proteinExistence type="predicted"/>
<name>A0A164ZIA2_XYLHT</name>
<gene>
    <name evidence="3" type="ORF">L228DRAFT_271392</name>
</gene>
<keyword evidence="4" id="KW-1185">Reference proteome</keyword>
<dbReference type="GO" id="GO:0043531">
    <property type="term" value="F:ADP binding"/>
    <property type="evidence" value="ECO:0007669"/>
    <property type="project" value="InterPro"/>
</dbReference>
<evidence type="ECO:0000313" key="4">
    <source>
        <dbReference type="Proteomes" id="UP000076632"/>
    </source>
</evidence>
<dbReference type="OrthoDB" id="20872at2759"/>
<dbReference type="Pfam" id="PF00931">
    <property type="entry name" value="NB-ARC"/>
    <property type="match status" value="1"/>
</dbReference>
<dbReference type="PANTHER" id="PTHR35205">
    <property type="entry name" value="NB-ARC AND TPR DOMAIN PROTEIN"/>
    <property type="match status" value="1"/>
</dbReference>
<feature type="domain" description="NB-ARC" evidence="1">
    <location>
        <begin position="186"/>
        <end position="341"/>
    </location>
</feature>
<dbReference type="AlphaFoldDB" id="A0A164ZIA2"/>
<dbReference type="Proteomes" id="UP000076632">
    <property type="component" value="Unassembled WGS sequence"/>
</dbReference>
<evidence type="ECO:0000259" key="1">
    <source>
        <dbReference type="Pfam" id="PF00931"/>
    </source>
</evidence>
<dbReference type="PANTHER" id="PTHR35205:SF1">
    <property type="entry name" value="ZU5 DOMAIN-CONTAINING PROTEIN"/>
    <property type="match status" value="1"/>
</dbReference>
<dbReference type="InterPro" id="IPR002182">
    <property type="entry name" value="NB-ARC"/>
</dbReference>
<reference evidence="3 4" key="1">
    <citation type="journal article" date="2016" name="Fungal Biol.">
        <title>The genome of Xylona heveae provides a window into fungal endophytism.</title>
        <authorList>
            <person name="Gazis R."/>
            <person name="Kuo A."/>
            <person name="Riley R."/>
            <person name="LaButti K."/>
            <person name="Lipzen A."/>
            <person name="Lin J."/>
            <person name="Amirebrahimi M."/>
            <person name="Hesse C.N."/>
            <person name="Spatafora J.W."/>
            <person name="Henrissat B."/>
            <person name="Hainaut M."/>
            <person name="Grigoriev I.V."/>
            <person name="Hibbett D.S."/>
        </authorList>
    </citation>
    <scope>NUCLEOTIDE SEQUENCE [LARGE SCALE GENOMIC DNA]</scope>
    <source>
        <strain evidence="3 4">TC161</strain>
    </source>
</reference>
<feature type="domain" description="NACHT-NTPase and P-loop NTPases N-terminal" evidence="2">
    <location>
        <begin position="11"/>
        <end position="134"/>
    </location>
</feature>
<evidence type="ECO:0008006" key="5">
    <source>
        <dbReference type="Google" id="ProtNLM"/>
    </source>
</evidence>
<protein>
    <recommendedName>
        <fullName evidence="5">NACHT-NTPase and P-loop NTPases N-terminal domain-containing protein</fullName>
    </recommendedName>
</protein>